<proteinExistence type="inferred from homology"/>
<dbReference type="Gene3D" id="3.40.109.10">
    <property type="entry name" value="NADH Oxidase"/>
    <property type="match status" value="1"/>
</dbReference>
<dbReference type="PANTHER" id="PTHR43673">
    <property type="entry name" value="NAD(P)H NITROREDUCTASE YDGI-RELATED"/>
    <property type="match status" value="1"/>
</dbReference>
<dbReference type="InterPro" id="IPR029478">
    <property type="entry name" value="TM1586_NiRdase"/>
</dbReference>
<dbReference type="Proteomes" id="UP000003494">
    <property type="component" value="Unassembled WGS sequence"/>
</dbReference>
<sequence length="222" mass="24932">MDTIEAIRVRHSVRQYSGRPIPEDVRSELERVIEERNQEDGISHVQIIYGDPACFDSFMNRNGRFDGVQNYIALVAKKQDGAMERLGYIGEELVLTAQKMGLNTCWVAGSFNRKACKAKVGSDQKLYAVIAIGYGMTRGKASKSKDFDAVSKTRRQEAADWYVRGVEAALLAPTAMNQQKFVFEQTGEMARLSTKFGFYTKLDKGIVRYHFEAASGHEVTLV</sequence>
<gene>
    <name evidence="7" type="ORF">GCWU000342_00048</name>
</gene>
<evidence type="ECO:0000256" key="2">
    <source>
        <dbReference type="ARBA" id="ARBA00007118"/>
    </source>
</evidence>
<feature type="domain" description="Putative nitroreductase TM1586" evidence="6">
    <location>
        <begin position="3"/>
        <end position="215"/>
    </location>
</feature>
<dbReference type="HOGENOM" id="CLU_070562_2_0_9"/>
<dbReference type="CDD" id="cd02062">
    <property type="entry name" value="Nitro_FMN_reductase"/>
    <property type="match status" value="1"/>
</dbReference>
<dbReference type="SUPFAM" id="SSF55469">
    <property type="entry name" value="FMN-dependent nitroreductase-like"/>
    <property type="match status" value="1"/>
</dbReference>
<name>C4G886_9FIRM</name>
<evidence type="ECO:0000313" key="7">
    <source>
        <dbReference type="EMBL" id="EEP28707.1"/>
    </source>
</evidence>
<evidence type="ECO:0000256" key="5">
    <source>
        <dbReference type="ARBA" id="ARBA00023002"/>
    </source>
</evidence>
<dbReference type="GO" id="GO:0016491">
    <property type="term" value="F:oxidoreductase activity"/>
    <property type="evidence" value="ECO:0007669"/>
    <property type="project" value="UniProtKB-KW"/>
</dbReference>
<evidence type="ECO:0000259" key="6">
    <source>
        <dbReference type="Pfam" id="PF14512"/>
    </source>
</evidence>
<dbReference type="PANTHER" id="PTHR43673:SF2">
    <property type="entry name" value="NITROREDUCTASE"/>
    <property type="match status" value="1"/>
</dbReference>
<dbReference type="Pfam" id="PF14512">
    <property type="entry name" value="TM1586_NiRdase"/>
    <property type="match status" value="1"/>
</dbReference>
<comment type="cofactor">
    <cofactor evidence="1">
        <name>FMN</name>
        <dbReference type="ChEBI" id="CHEBI:58210"/>
    </cofactor>
</comment>
<keyword evidence="4" id="KW-0288">FMN</keyword>
<reference evidence="7" key="1">
    <citation type="submission" date="2009-04" db="EMBL/GenBank/DDBJ databases">
        <authorList>
            <person name="Weinstock G."/>
            <person name="Sodergren E."/>
            <person name="Clifton S."/>
            <person name="Fulton L."/>
            <person name="Fulton B."/>
            <person name="Courtney L."/>
            <person name="Fronick C."/>
            <person name="Harrison M."/>
            <person name="Strong C."/>
            <person name="Farmer C."/>
            <person name="Delahaunty K."/>
            <person name="Markovic C."/>
            <person name="Hall O."/>
            <person name="Minx P."/>
            <person name="Tomlinson C."/>
            <person name="Mitreva M."/>
            <person name="Nelson J."/>
            <person name="Hou S."/>
            <person name="Wollam A."/>
            <person name="Pepin K.H."/>
            <person name="Johnson M."/>
            <person name="Bhonagiri V."/>
            <person name="Nash W.E."/>
            <person name="Warren W."/>
            <person name="Chinwalla A."/>
            <person name="Mardis E.R."/>
            <person name="Wilson R.K."/>
        </authorList>
    </citation>
    <scope>NUCLEOTIDE SEQUENCE [LARGE SCALE GENOMIC DNA]</scope>
    <source>
        <strain evidence="7">DSM 14600</strain>
    </source>
</reference>
<evidence type="ECO:0000256" key="4">
    <source>
        <dbReference type="ARBA" id="ARBA00022643"/>
    </source>
</evidence>
<comment type="caution">
    <text evidence="7">The sequence shown here is derived from an EMBL/GenBank/DDBJ whole genome shotgun (WGS) entry which is preliminary data.</text>
</comment>
<dbReference type="EMBL" id="ACIP02000001">
    <property type="protein sequence ID" value="EEP28707.1"/>
    <property type="molecule type" value="Genomic_DNA"/>
</dbReference>
<dbReference type="STRING" id="626523.GCWU000342_00048"/>
<organism evidence="7 8">
    <name type="scientific">Shuttleworthella satelles DSM 14600</name>
    <dbReference type="NCBI Taxonomy" id="626523"/>
    <lineage>
        <taxon>Bacteria</taxon>
        <taxon>Bacillati</taxon>
        <taxon>Bacillota</taxon>
        <taxon>Clostridia</taxon>
        <taxon>Lachnospirales</taxon>
        <taxon>Lachnospiraceae</taxon>
        <taxon>Shuttleworthella</taxon>
    </lineage>
</organism>
<accession>C4G886</accession>
<keyword evidence="5" id="KW-0560">Oxidoreductase</keyword>
<keyword evidence="3" id="KW-0285">Flavoprotein</keyword>
<comment type="similarity">
    <text evidence="2">Belongs to the nitroreductase family.</text>
</comment>
<dbReference type="eggNOG" id="COG0778">
    <property type="taxonomic scope" value="Bacteria"/>
</dbReference>
<dbReference type="RefSeq" id="WP_006905095.1">
    <property type="nucleotide sequence ID" value="NZ_GG665866.1"/>
</dbReference>
<protein>
    <recommendedName>
        <fullName evidence="6">Putative nitroreductase TM1586 domain-containing protein</fullName>
    </recommendedName>
</protein>
<evidence type="ECO:0000313" key="8">
    <source>
        <dbReference type="Proteomes" id="UP000003494"/>
    </source>
</evidence>
<dbReference type="InterPro" id="IPR000415">
    <property type="entry name" value="Nitroreductase-like"/>
</dbReference>
<evidence type="ECO:0000256" key="1">
    <source>
        <dbReference type="ARBA" id="ARBA00001917"/>
    </source>
</evidence>
<evidence type="ECO:0000256" key="3">
    <source>
        <dbReference type="ARBA" id="ARBA00022630"/>
    </source>
</evidence>
<keyword evidence="8" id="KW-1185">Reference proteome</keyword>
<dbReference type="AlphaFoldDB" id="C4G886"/>